<dbReference type="AlphaFoldDB" id="A0A392TR65"/>
<evidence type="ECO:0000313" key="2">
    <source>
        <dbReference type="Proteomes" id="UP000265520"/>
    </source>
</evidence>
<sequence>CDCSGRVLRWFSTVATSYSDGSESDAVPSADLIAIVFQTAGQTVAIDVASVSNRR</sequence>
<evidence type="ECO:0000313" key="1">
    <source>
        <dbReference type="EMBL" id="MCI63661.1"/>
    </source>
</evidence>
<organism evidence="1 2">
    <name type="scientific">Trifolium medium</name>
    <dbReference type="NCBI Taxonomy" id="97028"/>
    <lineage>
        <taxon>Eukaryota</taxon>
        <taxon>Viridiplantae</taxon>
        <taxon>Streptophyta</taxon>
        <taxon>Embryophyta</taxon>
        <taxon>Tracheophyta</taxon>
        <taxon>Spermatophyta</taxon>
        <taxon>Magnoliopsida</taxon>
        <taxon>eudicotyledons</taxon>
        <taxon>Gunneridae</taxon>
        <taxon>Pentapetalae</taxon>
        <taxon>rosids</taxon>
        <taxon>fabids</taxon>
        <taxon>Fabales</taxon>
        <taxon>Fabaceae</taxon>
        <taxon>Papilionoideae</taxon>
        <taxon>50 kb inversion clade</taxon>
        <taxon>NPAAA clade</taxon>
        <taxon>Hologalegina</taxon>
        <taxon>IRL clade</taxon>
        <taxon>Trifolieae</taxon>
        <taxon>Trifolium</taxon>
    </lineage>
</organism>
<protein>
    <submittedName>
        <fullName evidence="1">Uncharacterized protein</fullName>
    </submittedName>
</protein>
<proteinExistence type="predicted"/>
<comment type="caution">
    <text evidence="1">The sequence shown here is derived from an EMBL/GenBank/DDBJ whole genome shotgun (WGS) entry which is preliminary data.</text>
</comment>
<accession>A0A392TR65</accession>
<name>A0A392TR65_9FABA</name>
<reference evidence="1 2" key="1">
    <citation type="journal article" date="2018" name="Front. Plant Sci.">
        <title>Red Clover (Trifolium pratense) and Zigzag Clover (T. medium) - A Picture of Genomic Similarities and Differences.</title>
        <authorList>
            <person name="Dluhosova J."/>
            <person name="Istvanek J."/>
            <person name="Nedelnik J."/>
            <person name="Repkova J."/>
        </authorList>
    </citation>
    <scope>NUCLEOTIDE SEQUENCE [LARGE SCALE GENOMIC DNA]</scope>
    <source>
        <strain evidence="2">cv. 10/8</strain>
        <tissue evidence="1">Leaf</tissue>
    </source>
</reference>
<feature type="non-terminal residue" evidence="1">
    <location>
        <position position="1"/>
    </location>
</feature>
<dbReference type="Proteomes" id="UP000265520">
    <property type="component" value="Unassembled WGS sequence"/>
</dbReference>
<keyword evidence="2" id="KW-1185">Reference proteome</keyword>
<dbReference type="EMBL" id="LXQA010641273">
    <property type="protein sequence ID" value="MCI63661.1"/>
    <property type="molecule type" value="Genomic_DNA"/>
</dbReference>